<accession>A0ABQ7A4Z6</accession>
<comment type="caution">
    <text evidence="1">The sequence shown here is derived from an EMBL/GenBank/DDBJ whole genome shotgun (WGS) entry which is preliminary data.</text>
</comment>
<organism evidence="1 2">
    <name type="scientific">Brassica cretica</name>
    <name type="common">Mustard</name>
    <dbReference type="NCBI Taxonomy" id="69181"/>
    <lineage>
        <taxon>Eukaryota</taxon>
        <taxon>Viridiplantae</taxon>
        <taxon>Streptophyta</taxon>
        <taxon>Embryophyta</taxon>
        <taxon>Tracheophyta</taxon>
        <taxon>Spermatophyta</taxon>
        <taxon>Magnoliopsida</taxon>
        <taxon>eudicotyledons</taxon>
        <taxon>Gunneridae</taxon>
        <taxon>Pentapetalae</taxon>
        <taxon>rosids</taxon>
        <taxon>malvids</taxon>
        <taxon>Brassicales</taxon>
        <taxon>Brassicaceae</taxon>
        <taxon>Brassiceae</taxon>
        <taxon>Brassica</taxon>
    </lineage>
</organism>
<dbReference type="Proteomes" id="UP000266723">
    <property type="component" value="Unassembled WGS sequence"/>
</dbReference>
<dbReference type="EMBL" id="QGKV02002055">
    <property type="protein sequence ID" value="KAF3492750.1"/>
    <property type="molecule type" value="Genomic_DNA"/>
</dbReference>
<protein>
    <submittedName>
        <fullName evidence="1">Uncharacterized protein</fullName>
    </submittedName>
</protein>
<reference evidence="1 2" key="1">
    <citation type="journal article" date="2020" name="BMC Genomics">
        <title>Intraspecific diversification of the crop wild relative Brassica cretica Lam. using demographic model selection.</title>
        <authorList>
            <person name="Kioukis A."/>
            <person name="Michalopoulou V.A."/>
            <person name="Briers L."/>
            <person name="Pirintsos S."/>
            <person name="Studholme D.J."/>
            <person name="Pavlidis P."/>
            <person name="Sarris P.F."/>
        </authorList>
    </citation>
    <scope>NUCLEOTIDE SEQUENCE [LARGE SCALE GENOMIC DNA]</scope>
    <source>
        <strain evidence="2">cv. PFS-1207/04</strain>
    </source>
</reference>
<evidence type="ECO:0000313" key="2">
    <source>
        <dbReference type="Proteomes" id="UP000266723"/>
    </source>
</evidence>
<proteinExistence type="predicted"/>
<keyword evidence="2" id="KW-1185">Reference proteome</keyword>
<name>A0ABQ7A4Z6_BRACR</name>
<sequence>MRSTYGLGEQVIAPSKSTRCEKLEENQEKLVASKASTKEIQRSEKRTRQVVVEKYKLCFDKIMRTLVDSEVVQKSALLMSLMVAQTGLIDELWFQAHKEFQADIDAMDIDRFDSEREIEGFRRFQLQQSSTEIDS</sequence>
<evidence type="ECO:0000313" key="1">
    <source>
        <dbReference type="EMBL" id="KAF3492750.1"/>
    </source>
</evidence>
<gene>
    <name evidence="1" type="ORF">DY000_02055921</name>
</gene>